<proteinExistence type="predicted"/>
<protein>
    <submittedName>
        <fullName evidence="2">Uncharacterized protein</fullName>
    </submittedName>
</protein>
<sequence>MKRKYVLIDNEKLKISGLLKWILLAVSYFLSLLVISIIENLVSNLTHISIAKIGQVTFYIRGFIALSLIHDLAPRFKKSISFIYSALALFLYLNIDFRAGDRLYLGTLLFLVAIILYNIYLYKNRSCSNSK</sequence>
<feature type="transmembrane region" description="Helical" evidence="1">
    <location>
        <begin position="21"/>
        <end position="38"/>
    </location>
</feature>
<comment type="caution">
    <text evidence="2">The sequence shown here is derived from an EMBL/GenBank/DDBJ whole genome shotgun (WGS) entry which is preliminary data.</text>
</comment>
<feature type="transmembrane region" description="Helical" evidence="1">
    <location>
        <begin position="50"/>
        <end position="69"/>
    </location>
</feature>
<feature type="transmembrane region" description="Helical" evidence="1">
    <location>
        <begin position="103"/>
        <end position="122"/>
    </location>
</feature>
<dbReference type="AlphaFoldDB" id="W1WNL3"/>
<organism evidence="2">
    <name type="scientific">human gut metagenome</name>
    <dbReference type="NCBI Taxonomy" id="408170"/>
    <lineage>
        <taxon>unclassified sequences</taxon>
        <taxon>metagenomes</taxon>
        <taxon>organismal metagenomes</taxon>
    </lineage>
</organism>
<dbReference type="EMBL" id="AZMM01018600">
    <property type="protein sequence ID" value="ETJ18695.1"/>
    <property type="molecule type" value="Genomic_DNA"/>
</dbReference>
<evidence type="ECO:0000313" key="2">
    <source>
        <dbReference type="EMBL" id="ETJ18695.1"/>
    </source>
</evidence>
<evidence type="ECO:0000256" key="1">
    <source>
        <dbReference type="SAM" id="Phobius"/>
    </source>
</evidence>
<reference evidence="2" key="1">
    <citation type="submission" date="2013-12" db="EMBL/GenBank/DDBJ databases">
        <title>A Varibaculum cambriense genome reconstructed from a premature infant gut community with otherwise low bacterial novelty that shifts toward anaerobic metabolism during the third week of life.</title>
        <authorList>
            <person name="Brown C.T."/>
            <person name="Sharon I."/>
            <person name="Thomas B.C."/>
            <person name="Castelle C.J."/>
            <person name="Morowitz M.J."/>
            <person name="Banfield J.F."/>
        </authorList>
    </citation>
    <scope>NUCLEOTIDE SEQUENCE</scope>
</reference>
<feature type="transmembrane region" description="Helical" evidence="1">
    <location>
        <begin position="81"/>
        <end position="97"/>
    </location>
</feature>
<keyword evidence="1" id="KW-0812">Transmembrane</keyword>
<accession>W1WNL3</accession>
<keyword evidence="1" id="KW-1133">Transmembrane helix</keyword>
<gene>
    <name evidence="2" type="ORF">Q604_UNBC18600G0002</name>
</gene>
<keyword evidence="1" id="KW-0472">Membrane</keyword>
<name>W1WNL3_9ZZZZ</name>